<keyword evidence="6" id="KW-1185">Reference proteome</keyword>
<evidence type="ECO:0000259" key="4">
    <source>
        <dbReference type="Pfam" id="PF00248"/>
    </source>
</evidence>
<dbReference type="PIRSF" id="PIRSF000097">
    <property type="entry name" value="AKR"/>
    <property type="match status" value="1"/>
</dbReference>
<reference evidence="5 6" key="1">
    <citation type="submission" date="2017-04" db="EMBL/GenBank/DDBJ databases">
        <authorList>
            <person name="Afonso C.L."/>
            <person name="Miller P.J."/>
            <person name="Scott M.A."/>
            <person name="Spackman E."/>
            <person name="Goraichik I."/>
            <person name="Dimitrov K.M."/>
            <person name="Suarez D.L."/>
            <person name="Swayne D.E."/>
        </authorList>
    </citation>
    <scope>NUCLEOTIDE SEQUENCE [LARGE SCALE GENOMIC DNA]</scope>
    <source>
        <strain evidence="5 6">CGMCC 1.10972</strain>
    </source>
</reference>
<dbReference type="PANTHER" id="PTHR43638">
    <property type="entry name" value="OXIDOREDUCTASE, ALDO/KETO REDUCTASE FAMILY PROTEIN"/>
    <property type="match status" value="1"/>
</dbReference>
<dbReference type="RefSeq" id="WP_084408045.1">
    <property type="nucleotide sequence ID" value="NZ_FWXR01000001.1"/>
</dbReference>
<organism evidence="5 6">
    <name type="scientific">Fulvimarina manganoxydans</name>
    <dbReference type="NCBI Taxonomy" id="937218"/>
    <lineage>
        <taxon>Bacteria</taxon>
        <taxon>Pseudomonadati</taxon>
        <taxon>Pseudomonadota</taxon>
        <taxon>Alphaproteobacteria</taxon>
        <taxon>Hyphomicrobiales</taxon>
        <taxon>Aurantimonadaceae</taxon>
        <taxon>Fulvimarina</taxon>
    </lineage>
</organism>
<dbReference type="AlphaFoldDB" id="A0A1W1YE66"/>
<dbReference type="GO" id="GO:0016491">
    <property type="term" value="F:oxidoreductase activity"/>
    <property type="evidence" value="ECO:0007669"/>
    <property type="project" value="InterPro"/>
</dbReference>
<sequence>MRRIELFDTVEVPVIGQGTWRMGDDIRQRDEEIASLRLGIDLGMTLIDTAEIYGGGRAERLVGEAIEGRRDGVFLVSKVAAPNATLEGTIEACEASLNRLETDRIDLYLLHWRGLTPLEETIEAFERLRDDGKIRYWGVSNFERQHLEPVVTDAESAVRPAVNQLFFSLEERGIEYQYINWLASCGIGVMAYTPFGERGTLIDHPVLARIAKRHGATSAQIALAFVIARPGVMAIPKASDPRHVRENAGAANIVLSEEDFAEIDAAFPPPRRRKPLAII</sequence>
<dbReference type="PANTHER" id="PTHR43638:SF3">
    <property type="entry name" value="ALDEHYDE REDUCTASE"/>
    <property type="match status" value="1"/>
</dbReference>
<dbReference type="PRINTS" id="PR00069">
    <property type="entry name" value="ALDKETRDTASE"/>
</dbReference>
<feature type="active site" description="Proton donor" evidence="1">
    <location>
        <position position="53"/>
    </location>
</feature>
<gene>
    <name evidence="5" type="ORF">SAMN06297251_101199</name>
</gene>
<proteinExistence type="predicted"/>
<feature type="domain" description="NADP-dependent oxidoreductase" evidence="4">
    <location>
        <begin position="15"/>
        <end position="266"/>
    </location>
</feature>
<evidence type="ECO:0000313" key="5">
    <source>
        <dbReference type="EMBL" id="SMC34442.1"/>
    </source>
</evidence>
<dbReference type="InterPro" id="IPR020471">
    <property type="entry name" value="AKR"/>
</dbReference>
<protein>
    <submittedName>
        <fullName evidence="5">Aldo/keto reductase</fullName>
    </submittedName>
</protein>
<dbReference type="Gene3D" id="3.20.20.100">
    <property type="entry name" value="NADP-dependent oxidoreductase domain"/>
    <property type="match status" value="1"/>
</dbReference>
<evidence type="ECO:0000256" key="3">
    <source>
        <dbReference type="PIRSR" id="PIRSR000097-3"/>
    </source>
</evidence>
<evidence type="ECO:0000313" key="6">
    <source>
        <dbReference type="Proteomes" id="UP000192656"/>
    </source>
</evidence>
<dbReference type="SUPFAM" id="SSF51430">
    <property type="entry name" value="NAD(P)-linked oxidoreductase"/>
    <property type="match status" value="1"/>
</dbReference>
<dbReference type="OrthoDB" id="9772407at2"/>
<name>A0A1W1YE66_9HYPH</name>
<feature type="site" description="Lowers pKa of active site Tyr" evidence="3">
    <location>
        <position position="78"/>
    </location>
</feature>
<dbReference type="Pfam" id="PF00248">
    <property type="entry name" value="Aldo_ket_red"/>
    <property type="match status" value="1"/>
</dbReference>
<dbReference type="InterPro" id="IPR023210">
    <property type="entry name" value="NADP_OxRdtase_dom"/>
</dbReference>
<evidence type="ECO:0000256" key="1">
    <source>
        <dbReference type="PIRSR" id="PIRSR000097-1"/>
    </source>
</evidence>
<accession>A0A1W1YE66</accession>
<feature type="binding site" evidence="2">
    <location>
        <position position="111"/>
    </location>
    <ligand>
        <name>substrate</name>
    </ligand>
</feature>
<dbReference type="EMBL" id="FWXR01000001">
    <property type="protein sequence ID" value="SMC34442.1"/>
    <property type="molecule type" value="Genomic_DNA"/>
</dbReference>
<dbReference type="STRING" id="937218.SAMN06297251_101199"/>
<evidence type="ECO:0000256" key="2">
    <source>
        <dbReference type="PIRSR" id="PIRSR000097-2"/>
    </source>
</evidence>
<dbReference type="Proteomes" id="UP000192656">
    <property type="component" value="Unassembled WGS sequence"/>
</dbReference>
<dbReference type="InterPro" id="IPR036812">
    <property type="entry name" value="NAD(P)_OxRdtase_dom_sf"/>
</dbReference>